<dbReference type="AlphaFoldDB" id="A0A9X3YJ48"/>
<organism evidence="8 9">
    <name type="scientific">Tahibacter soli</name>
    <dbReference type="NCBI Taxonomy" id="2983605"/>
    <lineage>
        <taxon>Bacteria</taxon>
        <taxon>Pseudomonadati</taxon>
        <taxon>Pseudomonadota</taxon>
        <taxon>Gammaproteobacteria</taxon>
        <taxon>Lysobacterales</taxon>
        <taxon>Rhodanobacteraceae</taxon>
        <taxon>Tahibacter</taxon>
    </lineage>
</organism>
<feature type="transmembrane region" description="Helical" evidence="6">
    <location>
        <begin position="634"/>
        <end position="653"/>
    </location>
</feature>
<dbReference type="GO" id="GO:0005886">
    <property type="term" value="C:plasma membrane"/>
    <property type="evidence" value="ECO:0007669"/>
    <property type="project" value="UniProtKB-SubCell"/>
</dbReference>
<evidence type="ECO:0000313" key="8">
    <source>
        <dbReference type="EMBL" id="MDC8013329.1"/>
    </source>
</evidence>
<feature type="transmembrane region" description="Helical" evidence="6">
    <location>
        <begin position="299"/>
        <end position="319"/>
    </location>
</feature>
<reference evidence="8" key="1">
    <citation type="submission" date="2023-02" db="EMBL/GenBank/DDBJ databases">
        <title>Tahibacter soli sp. nov. isolated from soil.</title>
        <authorList>
            <person name="Baek J.H."/>
            <person name="Lee J.K."/>
            <person name="Choi D.G."/>
            <person name="Jeon C.O."/>
        </authorList>
    </citation>
    <scope>NUCLEOTIDE SEQUENCE</scope>
    <source>
        <strain evidence="8">BL</strain>
    </source>
</reference>
<dbReference type="SUPFAM" id="SSF82866">
    <property type="entry name" value="Multidrug efflux transporter AcrB transmembrane domain"/>
    <property type="match status" value="2"/>
</dbReference>
<dbReference type="Proteomes" id="UP001139971">
    <property type="component" value="Unassembled WGS sequence"/>
</dbReference>
<dbReference type="Pfam" id="PF03176">
    <property type="entry name" value="MMPL"/>
    <property type="match status" value="1"/>
</dbReference>
<dbReference type="PANTHER" id="PTHR33406">
    <property type="entry name" value="MEMBRANE PROTEIN MJ1562-RELATED"/>
    <property type="match status" value="1"/>
</dbReference>
<dbReference type="PANTHER" id="PTHR33406:SF13">
    <property type="entry name" value="MEMBRANE PROTEIN YDFJ"/>
    <property type="match status" value="1"/>
</dbReference>
<evidence type="ECO:0000259" key="7">
    <source>
        <dbReference type="Pfam" id="PF03176"/>
    </source>
</evidence>
<evidence type="ECO:0000256" key="6">
    <source>
        <dbReference type="SAM" id="Phobius"/>
    </source>
</evidence>
<feature type="transmembrane region" description="Helical" evidence="6">
    <location>
        <begin position="660"/>
        <end position="680"/>
    </location>
</feature>
<proteinExistence type="predicted"/>
<keyword evidence="2" id="KW-1003">Cell membrane</keyword>
<evidence type="ECO:0000256" key="3">
    <source>
        <dbReference type="ARBA" id="ARBA00022692"/>
    </source>
</evidence>
<evidence type="ECO:0000256" key="1">
    <source>
        <dbReference type="ARBA" id="ARBA00004651"/>
    </source>
</evidence>
<dbReference type="RefSeq" id="WP_263545538.1">
    <property type="nucleotide sequence ID" value="NZ_JAOVZO020000017.1"/>
</dbReference>
<gene>
    <name evidence="8" type="ORF">OD750_012340</name>
</gene>
<keyword evidence="3 6" id="KW-0812">Transmembrane</keyword>
<feature type="transmembrane region" description="Helical" evidence="6">
    <location>
        <begin position="744"/>
        <end position="766"/>
    </location>
</feature>
<dbReference type="EMBL" id="JAOVZO020000017">
    <property type="protein sequence ID" value="MDC8013329.1"/>
    <property type="molecule type" value="Genomic_DNA"/>
</dbReference>
<accession>A0A9X3YJ48</accession>
<sequence length="777" mass="82344">MTPRARGALLACWLAVLAGLFAYVASNLRVGTDLRGFMPPAQTPGQRLLLDEIGEGPGSRLLLVALAGDTPDALADVGKRLAAALRGDARFVRVLNGETDLDALGADLLPYRYLLSPTLDTERFDAAFLRGALELRVEDLGSPASAWLKPMLARDPTLETLRLAEAWAPPREPERYADVWFGAERRHALLLVETAAPGFDPAAQRDAVAALRDAFAHAAQGTRATLEVSGPGAFAVRVHETTSDEANRIGLVDSIGFLTLLLLAYRRVTTVAAGALPLVTGGLAGTAALALAFGGAHGITLAFGFTLIGVAQDYPIHLFSHLRSGTPATQVARRLWPTLSTGIASTCIAYLAFFASGVEGLQQLAVFTAVGLAVAGVSTRFLLAPLLGGEPRDAADSRFVARVDRTLARIRVPAFVFILVALFAVESAIHDRSPFWENNLAALTPVPPQLIARDGELRRELGAPDVRYLMVIEAPDADGVLAASEALDRELAALRERGALAGYETPSRYLPSAATQRARQAALPDEAALRASLAEASAGLPFKPGLFEPFVADVAAARALPPVDAATFAASPLGLRVKAMLQPRDGHWVGLVNLVGVADVAALAALGEKPGALAHLLDLKATSESLVAAYRTRVLFSLAVASLLLVGVVAFALRKPARIARVLVPMLLSTVMIVGSLRFFDVSLSLFHLIALILAAGLGLDYALFFEHAEDDEREQRRTLHAILVCSASTFLVFFLLALSSLPVLRAIGVTVTLGVAFNFVLAMLVSRPRRSVPHAG</sequence>
<keyword evidence="4 6" id="KW-1133">Transmembrane helix</keyword>
<feature type="transmembrane region" description="Helical" evidence="6">
    <location>
        <begin position="718"/>
        <end position="738"/>
    </location>
</feature>
<feature type="transmembrane region" description="Helical" evidence="6">
    <location>
        <begin position="339"/>
        <end position="358"/>
    </location>
</feature>
<feature type="transmembrane region" description="Helical" evidence="6">
    <location>
        <begin position="272"/>
        <end position="293"/>
    </location>
</feature>
<feature type="transmembrane region" description="Helical" evidence="6">
    <location>
        <begin position="686"/>
        <end position="706"/>
    </location>
</feature>
<dbReference type="InterPro" id="IPR050545">
    <property type="entry name" value="Mycobact_MmpL"/>
</dbReference>
<comment type="subcellular location">
    <subcellularLocation>
        <location evidence="1">Cell membrane</location>
        <topology evidence="1">Multi-pass membrane protein</topology>
    </subcellularLocation>
</comment>
<keyword evidence="5 6" id="KW-0472">Membrane</keyword>
<evidence type="ECO:0000313" key="9">
    <source>
        <dbReference type="Proteomes" id="UP001139971"/>
    </source>
</evidence>
<evidence type="ECO:0000256" key="5">
    <source>
        <dbReference type="ARBA" id="ARBA00023136"/>
    </source>
</evidence>
<feature type="transmembrane region" description="Helical" evidence="6">
    <location>
        <begin position="364"/>
        <end position="387"/>
    </location>
</feature>
<keyword evidence="9" id="KW-1185">Reference proteome</keyword>
<feature type="domain" description="Membrane transport protein MMPL" evidence="7">
    <location>
        <begin position="178"/>
        <end position="386"/>
    </location>
</feature>
<name>A0A9X3YJ48_9GAMM</name>
<evidence type="ECO:0000256" key="4">
    <source>
        <dbReference type="ARBA" id="ARBA00022989"/>
    </source>
</evidence>
<evidence type="ECO:0000256" key="2">
    <source>
        <dbReference type="ARBA" id="ARBA00022475"/>
    </source>
</evidence>
<feature type="transmembrane region" description="Helical" evidence="6">
    <location>
        <begin position="408"/>
        <end position="425"/>
    </location>
</feature>
<comment type="caution">
    <text evidence="8">The sequence shown here is derived from an EMBL/GenBank/DDBJ whole genome shotgun (WGS) entry which is preliminary data.</text>
</comment>
<protein>
    <submittedName>
        <fullName evidence="8">MMPL family transporter</fullName>
    </submittedName>
</protein>
<dbReference type="InterPro" id="IPR004869">
    <property type="entry name" value="MMPL_dom"/>
</dbReference>
<dbReference type="Gene3D" id="1.20.1640.10">
    <property type="entry name" value="Multidrug efflux transporter AcrB transmembrane domain"/>
    <property type="match status" value="2"/>
</dbReference>